<accession>A0A9K3JNZ1</accession>
<sequence length="121" mass="13710">MPIIIIIINKQFFFSNHDPTLESAATVLILWLLLLVSHSNKSAEYLESSTSHYLLRNKPTHNSSINHSKPHHRSKLFRCSVAPLQRSYKPPSHFAVAALRLWSNSIVTLLRRVQAATIATV</sequence>
<evidence type="ECO:0000313" key="1">
    <source>
        <dbReference type="EMBL" id="KAF5818403.1"/>
    </source>
</evidence>
<name>A0A9K3JNZ1_HELAN</name>
<organism evidence="1 2">
    <name type="scientific">Helianthus annuus</name>
    <name type="common">Common sunflower</name>
    <dbReference type="NCBI Taxonomy" id="4232"/>
    <lineage>
        <taxon>Eukaryota</taxon>
        <taxon>Viridiplantae</taxon>
        <taxon>Streptophyta</taxon>
        <taxon>Embryophyta</taxon>
        <taxon>Tracheophyta</taxon>
        <taxon>Spermatophyta</taxon>
        <taxon>Magnoliopsida</taxon>
        <taxon>eudicotyledons</taxon>
        <taxon>Gunneridae</taxon>
        <taxon>Pentapetalae</taxon>
        <taxon>asterids</taxon>
        <taxon>campanulids</taxon>
        <taxon>Asterales</taxon>
        <taxon>Asteraceae</taxon>
        <taxon>Asteroideae</taxon>
        <taxon>Heliantheae alliance</taxon>
        <taxon>Heliantheae</taxon>
        <taxon>Helianthus</taxon>
    </lineage>
</organism>
<protein>
    <submittedName>
        <fullName evidence="1">Uncharacterized protein</fullName>
    </submittedName>
</protein>
<gene>
    <name evidence="1" type="ORF">HanXRQr2_Chr02g0064781</name>
</gene>
<comment type="caution">
    <text evidence="1">The sequence shown here is derived from an EMBL/GenBank/DDBJ whole genome shotgun (WGS) entry which is preliminary data.</text>
</comment>
<evidence type="ECO:0000313" key="2">
    <source>
        <dbReference type="Proteomes" id="UP000215914"/>
    </source>
</evidence>
<dbReference type="Proteomes" id="UP000215914">
    <property type="component" value="Unassembled WGS sequence"/>
</dbReference>
<dbReference type="Gramene" id="mRNA:HanXRQr2_Chr02g0064781">
    <property type="protein sequence ID" value="mRNA:HanXRQr2_Chr02g0064781"/>
    <property type="gene ID" value="HanXRQr2_Chr02g0064781"/>
</dbReference>
<reference evidence="1" key="2">
    <citation type="submission" date="2020-06" db="EMBL/GenBank/DDBJ databases">
        <title>Helianthus annuus Genome sequencing and assembly Release 2.</title>
        <authorList>
            <person name="Gouzy J."/>
            <person name="Langlade N."/>
            <person name="Munos S."/>
        </authorList>
    </citation>
    <scope>NUCLEOTIDE SEQUENCE</scope>
    <source>
        <tissue evidence="1">Leaves</tissue>
    </source>
</reference>
<keyword evidence="2" id="KW-1185">Reference proteome</keyword>
<reference evidence="1" key="1">
    <citation type="journal article" date="2017" name="Nature">
        <title>The sunflower genome provides insights into oil metabolism, flowering and Asterid evolution.</title>
        <authorList>
            <person name="Badouin H."/>
            <person name="Gouzy J."/>
            <person name="Grassa C.J."/>
            <person name="Murat F."/>
            <person name="Staton S.E."/>
            <person name="Cottret L."/>
            <person name="Lelandais-Briere C."/>
            <person name="Owens G.L."/>
            <person name="Carrere S."/>
            <person name="Mayjonade B."/>
            <person name="Legrand L."/>
            <person name="Gill N."/>
            <person name="Kane N.C."/>
            <person name="Bowers J.E."/>
            <person name="Hubner S."/>
            <person name="Bellec A."/>
            <person name="Berard A."/>
            <person name="Berges H."/>
            <person name="Blanchet N."/>
            <person name="Boniface M.C."/>
            <person name="Brunel D."/>
            <person name="Catrice O."/>
            <person name="Chaidir N."/>
            <person name="Claudel C."/>
            <person name="Donnadieu C."/>
            <person name="Faraut T."/>
            <person name="Fievet G."/>
            <person name="Helmstetter N."/>
            <person name="King M."/>
            <person name="Knapp S.J."/>
            <person name="Lai Z."/>
            <person name="Le Paslier M.C."/>
            <person name="Lippi Y."/>
            <person name="Lorenzon L."/>
            <person name="Mandel J.R."/>
            <person name="Marage G."/>
            <person name="Marchand G."/>
            <person name="Marquand E."/>
            <person name="Bret-Mestries E."/>
            <person name="Morien E."/>
            <person name="Nambeesan S."/>
            <person name="Nguyen T."/>
            <person name="Pegot-Espagnet P."/>
            <person name="Pouilly N."/>
            <person name="Raftis F."/>
            <person name="Sallet E."/>
            <person name="Schiex T."/>
            <person name="Thomas J."/>
            <person name="Vandecasteele C."/>
            <person name="Vares D."/>
            <person name="Vear F."/>
            <person name="Vautrin S."/>
            <person name="Crespi M."/>
            <person name="Mangin B."/>
            <person name="Burke J.M."/>
            <person name="Salse J."/>
            <person name="Munos S."/>
            <person name="Vincourt P."/>
            <person name="Rieseberg L.H."/>
            <person name="Langlade N.B."/>
        </authorList>
    </citation>
    <scope>NUCLEOTIDE SEQUENCE</scope>
    <source>
        <tissue evidence="1">Leaves</tissue>
    </source>
</reference>
<proteinExistence type="predicted"/>
<dbReference type="EMBL" id="MNCJ02000317">
    <property type="protein sequence ID" value="KAF5818403.1"/>
    <property type="molecule type" value="Genomic_DNA"/>
</dbReference>
<dbReference type="AlphaFoldDB" id="A0A9K3JNZ1"/>